<comment type="caution">
    <text evidence="1">The sequence shown here is derived from an EMBL/GenBank/DDBJ whole genome shotgun (WGS) entry which is preliminary data.</text>
</comment>
<protein>
    <recommendedName>
        <fullName evidence="3">HTH cro/C1-type domain-containing protein</fullName>
    </recommendedName>
</protein>
<proteinExistence type="predicted"/>
<dbReference type="AlphaFoldDB" id="A0AAV3FW94"/>
<dbReference type="EMBL" id="AIDX01000001">
    <property type="protein sequence ID" value="EIQ82697.1"/>
    <property type="molecule type" value="Genomic_DNA"/>
</dbReference>
<dbReference type="Proteomes" id="UP000004423">
    <property type="component" value="Unassembled WGS sequence"/>
</dbReference>
<organism evidence="1 2">
    <name type="scientific">Streptococcus canis FSL Z3-227</name>
    <dbReference type="NCBI Taxonomy" id="482234"/>
    <lineage>
        <taxon>Bacteria</taxon>
        <taxon>Bacillati</taxon>
        <taxon>Bacillota</taxon>
        <taxon>Bacilli</taxon>
        <taxon>Lactobacillales</taxon>
        <taxon>Streptococcaceae</taxon>
        <taxon>Streptococcus</taxon>
    </lineage>
</organism>
<dbReference type="RefSeq" id="WP_003045329.1">
    <property type="nucleotide sequence ID" value="NZ_AIDX01000001.2"/>
</dbReference>
<evidence type="ECO:0000313" key="1">
    <source>
        <dbReference type="EMBL" id="EIQ82697.1"/>
    </source>
</evidence>
<accession>A0AAV3FW94</accession>
<evidence type="ECO:0000313" key="2">
    <source>
        <dbReference type="Proteomes" id="UP000004423"/>
    </source>
</evidence>
<evidence type="ECO:0008006" key="3">
    <source>
        <dbReference type="Google" id="ProtNLM"/>
    </source>
</evidence>
<gene>
    <name evidence="1" type="ORF">SCAZ3_10060</name>
</gene>
<name>A0AAV3FW94_STRCB</name>
<reference evidence="1 2" key="1">
    <citation type="journal article" date="2012" name="PLoS ONE">
        <title>Gene Repertoire Evolution of Streptococcus pyogenes Inferred from Phylogenomic Analysis with Streptococcus canis and Streptococcus dysgalactiae.</title>
        <authorList>
            <person name="Lefebure T."/>
            <person name="Richards V.P."/>
            <person name="Lang P."/>
            <person name="Pavinski-Bitar P."/>
            <person name="Stanhope M.J."/>
        </authorList>
    </citation>
    <scope>NUCLEOTIDE SEQUENCE [LARGE SCALE GENOMIC DNA]</scope>
    <source>
        <strain evidence="1 2">FSL Z3-227</strain>
    </source>
</reference>
<sequence>MINITKQNNHLKALISKSRKSIDQISFETGIKQSQLKAYVLGERIKEADRIILTHYFKTNKAYLSDVWSIKVDEAYLSRFKSIFKDPEHLFTLNLSGVFEDEANCFYNYWVQCIEFKALKNNTTAKKFFNSLQYRRIGGKIVVTIADDNLIFDSLREYNEIIRHYYGSNGQYRPVETFKDKKVD</sequence>